<gene>
    <name evidence="2" type="ORF">SAMN06265350_10719</name>
</gene>
<evidence type="ECO:0000313" key="2">
    <source>
        <dbReference type="EMBL" id="SMO71415.1"/>
    </source>
</evidence>
<protein>
    <recommendedName>
        <fullName evidence="4">RHS repeat-associated core domain-containing protein</fullName>
    </recommendedName>
</protein>
<name>A0A521DIK4_9SPHI</name>
<feature type="region of interest" description="Disordered" evidence="1">
    <location>
        <begin position="136"/>
        <end position="205"/>
    </location>
</feature>
<sequence length="205" mass="22654">MVDEFAEKFEDASPYAYVLNNPIKFTDPDGRDTLHLQEVVVTSKASVTPMYLPPPTFSPRPLNIPAVGAISAVSPWVLAPVLVFIPANWGQTGEKELEDKLKVHLGKLIRDHLTKLTVDELVDGLEKIKIKNQKDNDFYKSPGGKVQADKDFDSLGPTDVKPIPGGRTGKLPDGTPINVRDRSTDGRPTVEVQRPGNKVKIRYDE</sequence>
<dbReference type="Gene3D" id="2.180.10.10">
    <property type="entry name" value="RHS repeat-associated core"/>
    <property type="match status" value="1"/>
</dbReference>
<evidence type="ECO:0000313" key="3">
    <source>
        <dbReference type="Proteomes" id="UP000315971"/>
    </source>
</evidence>
<reference evidence="2 3" key="1">
    <citation type="submission" date="2017-05" db="EMBL/GenBank/DDBJ databases">
        <authorList>
            <person name="Varghese N."/>
            <person name="Submissions S."/>
        </authorList>
    </citation>
    <scope>NUCLEOTIDE SEQUENCE [LARGE SCALE GENOMIC DNA]</scope>
    <source>
        <strain evidence="2 3">DSM 21342</strain>
    </source>
</reference>
<keyword evidence="3" id="KW-1185">Reference proteome</keyword>
<proteinExistence type="predicted"/>
<accession>A0A521DIK4</accession>
<organism evidence="2 3">
    <name type="scientific">Solitalea koreensis</name>
    <dbReference type="NCBI Taxonomy" id="543615"/>
    <lineage>
        <taxon>Bacteria</taxon>
        <taxon>Pseudomonadati</taxon>
        <taxon>Bacteroidota</taxon>
        <taxon>Sphingobacteriia</taxon>
        <taxon>Sphingobacteriales</taxon>
        <taxon>Sphingobacteriaceae</taxon>
        <taxon>Solitalea</taxon>
    </lineage>
</organism>
<dbReference type="EMBL" id="FXSZ01000007">
    <property type="protein sequence ID" value="SMO71415.1"/>
    <property type="molecule type" value="Genomic_DNA"/>
</dbReference>
<evidence type="ECO:0008006" key="4">
    <source>
        <dbReference type="Google" id="ProtNLM"/>
    </source>
</evidence>
<dbReference type="Proteomes" id="UP000315971">
    <property type="component" value="Unassembled WGS sequence"/>
</dbReference>
<dbReference type="AlphaFoldDB" id="A0A521DIK4"/>
<evidence type="ECO:0000256" key="1">
    <source>
        <dbReference type="SAM" id="MobiDB-lite"/>
    </source>
</evidence>